<feature type="region of interest" description="Disordered" evidence="9">
    <location>
        <begin position="258"/>
        <end position="301"/>
    </location>
</feature>
<evidence type="ECO:0000256" key="2">
    <source>
        <dbReference type="ARBA" id="ARBA00012417"/>
    </source>
</evidence>
<comment type="catalytic activity">
    <reaction evidence="6">
        <text>ssDNA + n NTP = ssDNA/pppN(pN)n-1 hybrid + (n-1) diphosphate.</text>
        <dbReference type="EC" id="2.7.7.102"/>
    </reaction>
</comment>
<feature type="region of interest" description="Disordered" evidence="9">
    <location>
        <begin position="87"/>
        <end position="114"/>
    </location>
</feature>
<dbReference type="GO" id="GO:0005759">
    <property type="term" value="C:mitochondrial matrix"/>
    <property type="evidence" value="ECO:0007669"/>
    <property type="project" value="TreeGrafter"/>
</dbReference>
<dbReference type="GeneTree" id="ENSGT00390000003901"/>
<keyword evidence="11" id="KW-1185">Reference proteome</keyword>
<dbReference type="GO" id="GO:0031297">
    <property type="term" value="P:replication fork processing"/>
    <property type="evidence" value="ECO:0007669"/>
    <property type="project" value="TreeGrafter"/>
</dbReference>
<dbReference type="PANTHER" id="PTHR31399:SF0">
    <property type="entry name" value="DNA-DIRECTED PRIMASE_POLYMERASE PROTEIN"/>
    <property type="match status" value="1"/>
</dbReference>
<dbReference type="OrthoDB" id="5988181at2759"/>
<dbReference type="GO" id="GO:0003887">
    <property type="term" value="F:DNA-directed DNA polymerase activity"/>
    <property type="evidence" value="ECO:0007669"/>
    <property type="project" value="UniProtKB-KW"/>
</dbReference>
<proteinExistence type="inferred from homology"/>
<dbReference type="EC" id="2.7.7.7" evidence="2"/>
<dbReference type="GO" id="GO:0000428">
    <property type="term" value="C:DNA-directed RNA polymerase complex"/>
    <property type="evidence" value="ECO:0007669"/>
    <property type="project" value="UniProtKB-KW"/>
</dbReference>
<dbReference type="Pfam" id="PF03121">
    <property type="entry name" value="Herpes_UL52"/>
    <property type="match status" value="1"/>
</dbReference>
<dbReference type="AlphaFoldDB" id="A0A8C9S8I1"/>
<keyword evidence="3" id="KW-0804">Transcription</keyword>
<evidence type="ECO:0000313" key="11">
    <source>
        <dbReference type="Proteomes" id="UP000694397"/>
    </source>
</evidence>
<evidence type="ECO:0000256" key="9">
    <source>
        <dbReference type="SAM" id="MobiDB-lite"/>
    </source>
</evidence>
<evidence type="ECO:0000313" key="10">
    <source>
        <dbReference type="Ensembl" id="ENSSFOP00015032252.2"/>
    </source>
</evidence>
<dbReference type="GO" id="GO:0042276">
    <property type="term" value="P:error-prone translesion synthesis"/>
    <property type="evidence" value="ECO:0007669"/>
    <property type="project" value="InterPro"/>
</dbReference>
<evidence type="ECO:0000256" key="7">
    <source>
        <dbReference type="ARBA" id="ARBA00044768"/>
    </source>
</evidence>
<reference evidence="10" key="3">
    <citation type="submission" date="2025-09" db="UniProtKB">
        <authorList>
            <consortium name="Ensembl"/>
        </authorList>
    </citation>
    <scope>IDENTIFICATION</scope>
</reference>
<protein>
    <recommendedName>
        <fullName evidence="5">DNA-directed primase/polymerase protein</fullName>
        <ecNumber evidence="7">2.7.7.102</ecNumber>
        <ecNumber evidence="2">2.7.7.7</ecNumber>
    </recommendedName>
</protein>
<dbReference type="GO" id="GO:0005634">
    <property type="term" value="C:nucleus"/>
    <property type="evidence" value="ECO:0007669"/>
    <property type="project" value="TreeGrafter"/>
</dbReference>
<dbReference type="Ensembl" id="ENSSFOT00015032611.2">
    <property type="protein sequence ID" value="ENSSFOP00015032252.2"/>
    <property type="gene ID" value="ENSSFOG00015020632.2"/>
</dbReference>
<dbReference type="PANTHER" id="PTHR31399">
    <property type="entry name" value="DNA-DIRECTED PRIMASE / POLYMERASE PROTEIN"/>
    <property type="match status" value="1"/>
</dbReference>
<comment type="similarity">
    <text evidence="1">Belongs to the eukaryotic-type primase small subunit family.</text>
</comment>
<dbReference type="EC" id="2.7.7.102" evidence="7"/>
<dbReference type="GO" id="GO:0003682">
    <property type="term" value="F:chromatin binding"/>
    <property type="evidence" value="ECO:0007669"/>
    <property type="project" value="TreeGrafter"/>
</dbReference>
<comment type="catalytic activity">
    <reaction evidence="8">
        <text>DNA(n) + a 2'-deoxyribonucleoside 5'-triphosphate = DNA(n+1) + diphosphate</text>
        <dbReference type="Rhea" id="RHEA:22508"/>
        <dbReference type="Rhea" id="RHEA-COMP:17339"/>
        <dbReference type="Rhea" id="RHEA-COMP:17340"/>
        <dbReference type="ChEBI" id="CHEBI:33019"/>
        <dbReference type="ChEBI" id="CHEBI:61560"/>
        <dbReference type="ChEBI" id="CHEBI:173112"/>
        <dbReference type="EC" id="2.7.7.7"/>
    </reaction>
    <physiologicalReaction direction="left-to-right" evidence="8">
        <dbReference type="Rhea" id="RHEA:22509"/>
    </physiologicalReaction>
</comment>
<dbReference type="Proteomes" id="UP000694397">
    <property type="component" value="Chromosome 16"/>
</dbReference>
<evidence type="ECO:0000256" key="1">
    <source>
        <dbReference type="ARBA" id="ARBA00009762"/>
    </source>
</evidence>
<organism evidence="10 11">
    <name type="scientific">Scleropages formosus</name>
    <name type="common">Asian bonytongue</name>
    <name type="synonym">Osteoglossum formosum</name>
    <dbReference type="NCBI Taxonomy" id="113540"/>
    <lineage>
        <taxon>Eukaryota</taxon>
        <taxon>Metazoa</taxon>
        <taxon>Chordata</taxon>
        <taxon>Craniata</taxon>
        <taxon>Vertebrata</taxon>
        <taxon>Euteleostomi</taxon>
        <taxon>Actinopterygii</taxon>
        <taxon>Neopterygii</taxon>
        <taxon>Teleostei</taxon>
        <taxon>Osteoglossocephala</taxon>
        <taxon>Osteoglossomorpha</taxon>
        <taxon>Osteoglossiformes</taxon>
        <taxon>Osteoglossidae</taxon>
        <taxon>Scleropages</taxon>
    </lineage>
</organism>
<keyword evidence="4" id="KW-0239">DNA-directed DNA polymerase</keyword>
<sequence length="301" mass="34493">MVLRLIQFVCWKLDDTYGVKCSCEHVLNLDSSTNEKFSRHLIFHVPNAVFKDNLHAGRFVHKILQPALDSLRRSRLVGTLSRHEAVRDALGSEPPSPVENLQPAASPQAEKRRHGEEDLSFLLVKDKDGQDQLFVDLGVYTKNRNFRLYKSSKAGKNVAFSLAEDNAFVPPPDKQRCTEERVFLTSLVTNIRCASLLSFDSVAGHQLSPYKEKLLVYDILKYRWCGNVGRFHRSNNIMIVVDLKQEVWYQKCHDPMCKSQKYRSPSKVLDLMKPTGPHRPQKAETRSRGHQNRHPPFPDCA</sequence>
<gene>
    <name evidence="10" type="primary">PRIMPOL</name>
</gene>
<dbReference type="GO" id="GO:0009411">
    <property type="term" value="P:response to UV"/>
    <property type="evidence" value="ECO:0007669"/>
    <property type="project" value="TreeGrafter"/>
</dbReference>
<keyword evidence="3" id="KW-0240">DNA-directed RNA polymerase</keyword>
<accession>A0A8C9S8I1</accession>
<evidence type="ECO:0000256" key="3">
    <source>
        <dbReference type="ARBA" id="ARBA00022478"/>
    </source>
</evidence>
<name>A0A8C9S8I1_SCLFO</name>
<evidence type="ECO:0000256" key="6">
    <source>
        <dbReference type="ARBA" id="ARBA00044677"/>
    </source>
</evidence>
<evidence type="ECO:0000256" key="8">
    <source>
        <dbReference type="ARBA" id="ARBA00047303"/>
    </source>
</evidence>
<evidence type="ECO:0000256" key="5">
    <source>
        <dbReference type="ARBA" id="ARBA00026139"/>
    </source>
</evidence>
<evidence type="ECO:0000256" key="4">
    <source>
        <dbReference type="ARBA" id="ARBA00022932"/>
    </source>
</evidence>
<dbReference type="GO" id="GO:0006264">
    <property type="term" value="P:mitochondrial DNA replication"/>
    <property type="evidence" value="ECO:0007669"/>
    <property type="project" value="TreeGrafter"/>
</dbReference>
<keyword evidence="4" id="KW-0808">Transferase</keyword>
<keyword evidence="4" id="KW-0548">Nucleotidyltransferase</keyword>
<reference evidence="10" key="2">
    <citation type="submission" date="2025-08" db="UniProtKB">
        <authorList>
            <consortium name="Ensembl"/>
        </authorList>
    </citation>
    <scope>IDENTIFICATION</scope>
</reference>
<dbReference type="InterPro" id="IPR044917">
    <property type="entry name" value="PRIMPOL"/>
</dbReference>
<reference evidence="10 11" key="1">
    <citation type="submission" date="2019-04" db="EMBL/GenBank/DDBJ databases">
        <authorList>
            <consortium name="Wellcome Sanger Institute Data Sharing"/>
        </authorList>
    </citation>
    <scope>NUCLEOTIDE SEQUENCE [LARGE SCALE GENOMIC DNA]</scope>
</reference>